<evidence type="ECO:0000313" key="12">
    <source>
        <dbReference type="Proteomes" id="UP000308267"/>
    </source>
</evidence>
<dbReference type="EMBL" id="SJOL01009247">
    <property type="protein sequence ID" value="TGZ58542.1"/>
    <property type="molecule type" value="Genomic_DNA"/>
</dbReference>
<evidence type="ECO:0000259" key="10">
    <source>
        <dbReference type="PROSITE" id="PS50262"/>
    </source>
</evidence>
<evidence type="ECO:0000256" key="3">
    <source>
        <dbReference type="ARBA" id="ARBA00022989"/>
    </source>
</evidence>
<protein>
    <recommendedName>
        <fullName evidence="10">G-protein coupled receptors family 1 profile domain-containing protein</fullName>
    </recommendedName>
</protein>
<dbReference type="STRING" id="147828.A0A4S2L669"/>
<dbReference type="AlphaFoldDB" id="A0A4S2L669"/>
<keyword evidence="5 9" id="KW-0472">Membrane</keyword>
<dbReference type="InterPro" id="IPR000276">
    <property type="entry name" value="GPCR_Rhodpsn"/>
</dbReference>
<dbReference type="OrthoDB" id="9046662at2759"/>
<organism evidence="11 12">
    <name type="scientific">Opisthorchis felineus</name>
    <dbReference type="NCBI Taxonomy" id="147828"/>
    <lineage>
        <taxon>Eukaryota</taxon>
        <taxon>Metazoa</taxon>
        <taxon>Spiralia</taxon>
        <taxon>Lophotrochozoa</taxon>
        <taxon>Platyhelminthes</taxon>
        <taxon>Trematoda</taxon>
        <taxon>Digenea</taxon>
        <taxon>Opisthorchiida</taxon>
        <taxon>Opisthorchiata</taxon>
        <taxon>Opisthorchiidae</taxon>
        <taxon>Opisthorchis</taxon>
    </lineage>
</organism>
<dbReference type="PRINTS" id="PR00237">
    <property type="entry name" value="GPCRRHODOPSN"/>
</dbReference>
<feature type="region of interest" description="Disordered" evidence="8">
    <location>
        <begin position="288"/>
        <end position="321"/>
    </location>
</feature>
<keyword evidence="2 9" id="KW-0812">Transmembrane</keyword>
<keyword evidence="6" id="KW-0675">Receptor</keyword>
<dbReference type="PANTHER" id="PTHR24235">
    <property type="entry name" value="NEUROPEPTIDE Y RECEPTOR"/>
    <property type="match status" value="1"/>
</dbReference>
<feature type="transmembrane region" description="Helical" evidence="9">
    <location>
        <begin position="41"/>
        <end position="64"/>
    </location>
</feature>
<keyword evidence="3 9" id="KW-1133">Transmembrane helix</keyword>
<gene>
    <name evidence="11" type="ORF">CRM22_009577</name>
</gene>
<keyword evidence="7" id="KW-0807">Transducer</keyword>
<dbReference type="Proteomes" id="UP000308267">
    <property type="component" value="Unassembled WGS sequence"/>
</dbReference>
<feature type="transmembrane region" description="Helical" evidence="9">
    <location>
        <begin position="157"/>
        <end position="181"/>
    </location>
</feature>
<reference evidence="11 12" key="1">
    <citation type="journal article" date="2019" name="BMC Genomics">
        <title>New insights from Opisthorchis felineus genome: update on genomics of the epidemiologically important liver flukes.</title>
        <authorList>
            <person name="Ershov N.I."/>
            <person name="Mordvinov V.A."/>
            <person name="Prokhortchouk E.B."/>
            <person name="Pakharukova M.Y."/>
            <person name="Gunbin K.V."/>
            <person name="Ustyantsev K."/>
            <person name="Genaev M.A."/>
            <person name="Blinov A.G."/>
            <person name="Mazur A."/>
            <person name="Boulygina E."/>
            <person name="Tsygankova S."/>
            <person name="Khrameeva E."/>
            <person name="Chekanov N."/>
            <person name="Fan G."/>
            <person name="Xiao A."/>
            <person name="Zhang H."/>
            <person name="Xu X."/>
            <person name="Yang H."/>
            <person name="Solovyev V."/>
            <person name="Lee S.M."/>
            <person name="Liu X."/>
            <person name="Afonnikov D.A."/>
            <person name="Skryabin K.G."/>
        </authorList>
    </citation>
    <scope>NUCLEOTIDE SEQUENCE [LARGE SCALE GENOMIC DNA]</scope>
    <source>
        <strain evidence="11">AK-0245</strain>
        <tissue evidence="11">Whole organism</tissue>
    </source>
</reference>
<evidence type="ECO:0000256" key="5">
    <source>
        <dbReference type="ARBA" id="ARBA00023136"/>
    </source>
</evidence>
<feature type="domain" description="G-protein coupled receptors family 1 profile" evidence="10">
    <location>
        <begin position="1"/>
        <end position="265"/>
    </location>
</feature>
<keyword evidence="4" id="KW-0297">G-protein coupled receptor</keyword>
<evidence type="ECO:0000256" key="2">
    <source>
        <dbReference type="ARBA" id="ARBA00022692"/>
    </source>
</evidence>
<dbReference type="PANTHER" id="PTHR24235:SF12">
    <property type="entry name" value="G-PROTEIN COUPLED RECEPTORS FAMILY 1 PROFILE DOMAIN-CONTAINING PROTEIN"/>
    <property type="match status" value="1"/>
</dbReference>
<dbReference type="Gene3D" id="1.20.1070.10">
    <property type="entry name" value="Rhodopsin 7-helix transmembrane proteins"/>
    <property type="match status" value="1"/>
</dbReference>
<dbReference type="SUPFAM" id="SSF81321">
    <property type="entry name" value="Family A G protein-coupled receptor-like"/>
    <property type="match status" value="1"/>
</dbReference>
<keyword evidence="12" id="KW-1185">Reference proteome</keyword>
<evidence type="ECO:0000256" key="6">
    <source>
        <dbReference type="ARBA" id="ARBA00023170"/>
    </source>
</evidence>
<comment type="caution">
    <text evidence="11">The sequence shown here is derived from an EMBL/GenBank/DDBJ whole genome shotgun (WGS) entry which is preliminary data.</text>
</comment>
<evidence type="ECO:0000256" key="8">
    <source>
        <dbReference type="SAM" id="MobiDB-lite"/>
    </source>
</evidence>
<evidence type="ECO:0000256" key="9">
    <source>
        <dbReference type="SAM" id="Phobius"/>
    </source>
</evidence>
<proteinExistence type="predicted"/>
<dbReference type="InterPro" id="IPR017452">
    <property type="entry name" value="GPCR_Rhodpsn_7TM"/>
</dbReference>
<dbReference type="GO" id="GO:0004930">
    <property type="term" value="F:G protein-coupled receptor activity"/>
    <property type="evidence" value="ECO:0007669"/>
    <property type="project" value="UniProtKB-KW"/>
</dbReference>
<comment type="subcellular location">
    <subcellularLocation>
        <location evidence="1">Membrane</location>
        <topology evidence="1">Multi-pass membrane protein</topology>
    </subcellularLocation>
</comment>
<name>A0A4S2L669_OPIFE</name>
<feature type="transmembrane region" description="Helical" evidence="9">
    <location>
        <begin position="244"/>
        <end position="268"/>
    </location>
</feature>
<accession>A0A4S2L669</accession>
<dbReference type="GO" id="GO:0016020">
    <property type="term" value="C:membrane"/>
    <property type="evidence" value="ECO:0007669"/>
    <property type="project" value="UniProtKB-SubCell"/>
</dbReference>
<evidence type="ECO:0000256" key="1">
    <source>
        <dbReference type="ARBA" id="ARBA00004141"/>
    </source>
</evidence>
<evidence type="ECO:0000256" key="7">
    <source>
        <dbReference type="ARBA" id="ARBA00023224"/>
    </source>
</evidence>
<sequence length="418" mass="47145">MAMLLASPLTYFSRVIQMDVPQCTERADDIVTQRWKMSYSLAALLFQYVLPLLIVSVVYSQICLKIRQRWLRERCKTRVVIKAPPEQEAMCRSLSNVTKESLRPGTVVASGIPTSCGIPLPALPGISDVDLPSCSPLRIEERELKSVKRERQRNRPIILLAGIAIIFALSWLPLNVINVWMDTQEFLMTSRIMQSLNRVTNVSKTNMDRVFLYPNGTYSDLHHTSLLESLERGSGFQQFGPTMVIVQTICLCLVFASACINPILYGWLNDTFRKEFHRVLFSSSESEGRCTLGESSRSLAARRTEPPTNNDRRNKRIHAPKYGKPPLFVQNRAHLCSSLDRRKSPEKPQIVTSINTLKSGVCSHIAPMDVRIEDTTKPSTVIVYSILNDDTRKDTPYPSAVDAEVPVIDVNSMMEVEG</sequence>
<dbReference type="PROSITE" id="PS50262">
    <property type="entry name" value="G_PROTEIN_RECEP_F1_2"/>
    <property type="match status" value="1"/>
</dbReference>
<dbReference type="Pfam" id="PF00001">
    <property type="entry name" value="7tm_1"/>
    <property type="match status" value="1"/>
</dbReference>
<evidence type="ECO:0000313" key="11">
    <source>
        <dbReference type="EMBL" id="TGZ58542.1"/>
    </source>
</evidence>
<evidence type="ECO:0000256" key="4">
    <source>
        <dbReference type="ARBA" id="ARBA00023040"/>
    </source>
</evidence>